<dbReference type="PROSITE" id="PS00217">
    <property type="entry name" value="SUGAR_TRANSPORT_2"/>
    <property type="match status" value="1"/>
</dbReference>
<comment type="caution">
    <text evidence="12">The sequence shown here is derived from an EMBL/GenBank/DDBJ whole genome shotgun (WGS) entry which is preliminary data.</text>
</comment>
<dbReference type="InterPro" id="IPR036259">
    <property type="entry name" value="MFS_trans_sf"/>
</dbReference>
<keyword evidence="4" id="KW-1003">Cell membrane</keyword>
<dbReference type="EMBL" id="JAKLTQ010000001">
    <property type="protein sequence ID" value="MCG2621004.1"/>
    <property type="molecule type" value="Genomic_DNA"/>
</dbReference>
<dbReference type="Proteomes" id="UP001165368">
    <property type="component" value="Unassembled WGS sequence"/>
</dbReference>
<organism evidence="12 13">
    <name type="scientific">Arthrobacter hankyongi</name>
    <dbReference type="NCBI Taxonomy" id="2904801"/>
    <lineage>
        <taxon>Bacteria</taxon>
        <taxon>Bacillati</taxon>
        <taxon>Actinomycetota</taxon>
        <taxon>Actinomycetes</taxon>
        <taxon>Micrococcales</taxon>
        <taxon>Micrococcaceae</taxon>
        <taxon>Arthrobacter</taxon>
    </lineage>
</organism>
<comment type="similarity">
    <text evidence="2">Belongs to the major facilitator superfamily. Metabolite:H+ Symporter (MHS) family (TC 2.A.1.6) family.</text>
</comment>
<sequence>MQLDNSRTSQAGPEDAPAVPQVSRATLRKVTIAAGAGTVVEWFDFAVYGFLAPVLARTFFPEGDPVVALLQTFAVFAVAFALRPVGGAFFGTLGDRIGRKRVLALTVLLMSGATMAIGLLPSYQAIGIWAAVLLTLARSVQGLSAGGEYAGAVAYVIEHSPDGERSRHSSWMPAATFGSFAAAALLCWALTAGLSTEAMDAWGWRIPFLVAAPLGLVAFYIRRKLDESPIFREVMESNAKTEHSPLRRTLATQWRPMLTLGGYISLTALSFYTFSTYMTTFLREVVHLPSDAVLFSNVVALTFAAVLAPVIGRICDRVGRKPTMLASAILLGGLAVPAYLLASGGSIYNALAGQLLLAVGAVTANVVTAVLLSEVFPTAVRYTASAVTYNVSYAVFGGTAPFVATWLISLTGNTMAPAIYLTAIAAGALVAVVLMPETSGRSFREPDRPARAEAAPRRHR</sequence>
<evidence type="ECO:0000256" key="9">
    <source>
        <dbReference type="SAM" id="MobiDB-lite"/>
    </source>
</evidence>
<name>A0ABS9L2U9_9MICC</name>
<evidence type="ECO:0000313" key="13">
    <source>
        <dbReference type="Proteomes" id="UP001165368"/>
    </source>
</evidence>
<gene>
    <name evidence="12" type="ORF">LVY72_03630</name>
</gene>
<feature type="compositionally biased region" description="Basic and acidic residues" evidence="9">
    <location>
        <begin position="442"/>
        <end position="460"/>
    </location>
</feature>
<comment type="subcellular location">
    <subcellularLocation>
        <location evidence="1">Cell membrane</location>
        <topology evidence="1">Multi-pass membrane protein</topology>
    </subcellularLocation>
</comment>
<reference evidence="12" key="1">
    <citation type="submission" date="2022-01" db="EMBL/GenBank/DDBJ databases">
        <authorList>
            <person name="Jo J.-H."/>
            <person name="Im W.-T."/>
        </authorList>
    </citation>
    <scope>NUCLEOTIDE SEQUENCE</scope>
    <source>
        <strain evidence="12">I2-34</strain>
    </source>
</reference>
<dbReference type="RefSeq" id="WP_237818080.1">
    <property type="nucleotide sequence ID" value="NZ_JAKLTQ010000001.1"/>
</dbReference>
<evidence type="ECO:0000256" key="7">
    <source>
        <dbReference type="ARBA" id="ARBA00022989"/>
    </source>
</evidence>
<feature type="transmembrane region" description="Helical" evidence="10">
    <location>
        <begin position="354"/>
        <end position="375"/>
    </location>
</feature>
<evidence type="ECO:0000256" key="4">
    <source>
        <dbReference type="ARBA" id="ARBA00022475"/>
    </source>
</evidence>
<dbReference type="PROSITE" id="PS50850">
    <property type="entry name" value="MFS"/>
    <property type="match status" value="1"/>
</dbReference>
<dbReference type="InterPro" id="IPR020846">
    <property type="entry name" value="MFS_dom"/>
</dbReference>
<feature type="domain" description="Major facilitator superfamily (MFS) profile" evidence="11">
    <location>
        <begin position="30"/>
        <end position="439"/>
    </location>
</feature>
<dbReference type="InterPro" id="IPR011701">
    <property type="entry name" value="MFS"/>
</dbReference>
<protein>
    <submittedName>
        <fullName evidence="12">MFS transporter</fullName>
    </submittedName>
</protein>
<keyword evidence="5 10" id="KW-0812">Transmembrane</keyword>
<feature type="transmembrane region" description="Helical" evidence="10">
    <location>
        <begin position="68"/>
        <end position="90"/>
    </location>
</feature>
<accession>A0ABS9L2U9</accession>
<feature type="compositionally biased region" description="Polar residues" evidence="9">
    <location>
        <begin position="1"/>
        <end position="11"/>
    </location>
</feature>
<feature type="transmembrane region" description="Helical" evidence="10">
    <location>
        <begin position="324"/>
        <end position="342"/>
    </location>
</feature>
<feature type="region of interest" description="Disordered" evidence="9">
    <location>
        <begin position="440"/>
        <end position="460"/>
    </location>
</feature>
<proteinExistence type="inferred from homology"/>
<feature type="transmembrane region" description="Helical" evidence="10">
    <location>
        <begin position="294"/>
        <end position="312"/>
    </location>
</feature>
<dbReference type="PANTHER" id="PTHR43528:SF1">
    <property type="entry name" value="ALPHA-KETOGLUTARATE PERMEASE"/>
    <property type="match status" value="1"/>
</dbReference>
<keyword evidence="13" id="KW-1185">Reference proteome</keyword>
<evidence type="ECO:0000313" key="12">
    <source>
        <dbReference type="EMBL" id="MCG2621004.1"/>
    </source>
</evidence>
<feature type="transmembrane region" description="Helical" evidence="10">
    <location>
        <begin position="203"/>
        <end position="221"/>
    </location>
</feature>
<keyword evidence="8 10" id="KW-0472">Membrane</keyword>
<keyword evidence="6" id="KW-0769">Symport</keyword>
<evidence type="ECO:0000256" key="3">
    <source>
        <dbReference type="ARBA" id="ARBA00022448"/>
    </source>
</evidence>
<feature type="region of interest" description="Disordered" evidence="9">
    <location>
        <begin position="1"/>
        <end position="20"/>
    </location>
</feature>
<dbReference type="InterPro" id="IPR051084">
    <property type="entry name" value="H+-coupled_symporters"/>
</dbReference>
<feature type="transmembrane region" description="Helical" evidence="10">
    <location>
        <begin position="414"/>
        <end position="434"/>
    </location>
</feature>
<dbReference type="Gene3D" id="1.20.1250.20">
    <property type="entry name" value="MFS general substrate transporter like domains"/>
    <property type="match status" value="1"/>
</dbReference>
<feature type="transmembrane region" description="Helical" evidence="10">
    <location>
        <begin position="257"/>
        <end position="274"/>
    </location>
</feature>
<dbReference type="SUPFAM" id="SSF103473">
    <property type="entry name" value="MFS general substrate transporter"/>
    <property type="match status" value="1"/>
</dbReference>
<dbReference type="InterPro" id="IPR005829">
    <property type="entry name" value="Sugar_transporter_CS"/>
</dbReference>
<evidence type="ECO:0000256" key="8">
    <source>
        <dbReference type="ARBA" id="ARBA00023136"/>
    </source>
</evidence>
<feature type="transmembrane region" description="Helical" evidence="10">
    <location>
        <begin position="387"/>
        <end position="408"/>
    </location>
</feature>
<dbReference type="PANTHER" id="PTHR43528">
    <property type="entry name" value="ALPHA-KETOGLUTARATE PERMEASE"/>
    <property type="match status" value="1"/>
</dbReference>
<evidence type="ECO:0000256" key="2">
    <source>
        <dbReference type="ARBA" id="ARBA00008240"/>
    </source>
</evidence>
<evidence type="ECO:0000256" key="5">
    <source>
        <dbReference type="ARBA" id="ARBA00022692"/>
    </source>
</evidence>
<evidence type="ECO:0000256" key="6">
    <source>
        <dbReference type="ARBA" id="ARBA00022847"/>
    </source>
</evidence>
<feature type="transmembrane region" description="Helical" evidence="10">
    <location>
        <begin position="30"/>
        <end position="56"/>
    </location>
</feature>
<feature type="transmembrane region" description="Helical" evidence="10">
    <location>
        <begin position="126"/>
        <end position="157"/>
    </location>
</feature>
<feature type="transmembrane region" description="Helical" evidence="10">
    <location>
        <begin position="169"/>
        <end position="191"/>
    </location>
</feature>
<evidence type="ECO:0000259" key="11">
    <source>
        <dbReference type="PROSITE" id="PS50850"/>
    </source>
</evidence>
<keyword evidence="3" id="KW-0813">Transport</keyword>
<keyword evidence="7 10" id="KW-1133">Transmembrane helix</keyword>
<dbReference type="Pfam" id="PF07690">
    <property type="entry name" value="MFS_1"/>
    <property type="match status" value="1"/>
</dbReference>
<evidence type="ECO:0000256" key="10">
    <source>
        <dbReference type="SAM" id="Phobius"/>
    </source>
</evidence>
<evidence type="ECO:0000256" key="1">
    <source>
        <dbReference type="ARBA" id="ARBA00004651"/>
    </source>
</evidence>
<feature type="transmembrane region" description="Helical" evidence="10">
    <location>
        <begin position="102"/>
        <end position="120"/>
    </location>
</feature>